<evidence type="ECO:0000313" key="8">
    <source>
        <dbReference type="EMBL" id="OLF04406.1"/>
    </source>
</evidence>
<keyword evidence="2" id="KW-0813">Transport</keyword>
<comment type="subcellular location">
    <subcellularLocation>
        <location evidence="1">Cell membrane</location>
        <topology evidence="1">Multi-pass membrane protein</topology>
    </subcellularLocation>
</comment>
<comment type="caution">
    <text evidence="8">The sequence shown here is derived from an EMBL/GenBank/DDBJ whole genome shotgun (WGS) entry which is preliminary data.</text>
</comment>
<sequence>MFWRYWTAMTVSNLGTSVTAVALPLVAVSTLNASAFEISLITAASYLAWVLIGLPAGVIVLRLPLRATQVVMDVVRAVAIGSIPLAWWFDRLTIAHLVVAALLISLANVVFDVGNSTFLPSIVSREELTARNSLVSGTHSTTQLGGPGLGGLLVQLLGAVPTLLLDAVSFLVSAVLLRGLPRGEQPAAGNRPRMAEQIREGWRFVVRHPVMRPCLFTATAVNFASGALLALIPVFLVRDLLAGPALVGVLIAADGAGSLLGAAVATRMITRLGSARACRVATAGGGVCALFMPVGTGAPGMVVFALANIGFGAGVAVFSIAARTHRQVASPPELLSRVMATVRFVSWGAIPFGALTAGALGTAFGTRTALWVCCVLVLAAPALLQFSAVRRLRDLTDEPAAAPVDQPA</sequence>
<keyword evidence="5 7" id="KW-1133">Transmembrane helix</keyword>
<dbReference type="PANTHER" id="PTHR23513">
    <property type="entry name" value="INTEGRAL MEMBRANE EFFLUX PROTEIN-RELATED"/>
    <property type="match status" value="1"/>
</dbReference>
<accession>A0A7Z0WCR3</accession>
<evidence type="ECO:0000256" key="2">
    <source>
        <dbReference type="ARBA" id="ARBA00022448"/>
    </source>
</evidence>
<organism evidence="8 9">
    <name type="scientific">Actinophytocola xinjiangensis</name>
    <dbReference type="NCBI Taxonomy" id="485602"/>
    <lineage>
        <taxon>Bacteria</taxon>
        <taxon>Bacillati</taxon>
        <taxon>Actinomycetota</taxon>
        <taxon>Actinomycetes</taxon>
        <taxon>Pseudonocardiales</taxon>
        <taxon>Pseudonocardiaceae</taxon>
    </lineage>
</organism>
<dbReference type="PANTHER" id="PTHR23513:SF6">
    <property type="entry name" value="MAJOR FACILITATOR SUPERFAMILY ASSOCIATED DOMAIN-CONTAINING PROTEIN"/>
    <property type="match status" value="1"/>
</dbReference>
<evidence type="ECO:0000256" key="5">
    <source>
        <dbReference type="ARBA" id="ARBA00022989"/>
    </source>
</evidence>
<dbReference type="InterPro" id="IPR036259">
    <property type="entry name" value="MFS_trans_sf"/>
</dbReference>
<name>A0A7Z0WCR3_9PSEU</name>
<dbReference type="SUPFAM" id="SSF103473">
    <property type="entry name" value="MFS general substrate transporter"/>
    <property type="match status" value="1"/>
</dbReference>
<gene>
    <name evidence="8" type="ORF">BLA60_40890</name>
</gene>
<feature type="transmembrane region" description="Helical" evidence="7">
    <location>
        <begin position="301"/>
        <end position="323"/>
    </location>
</feature>
<dbReference type="OrthoDB" id="9815525at2"/>
<feature type="transmembrane region" description="Helical" evidence="7">
    <location>
        <begin position="43"/>
        <end position="63"/>
    </location>
</feature>
<reference evidence="8 9" key="1">
    <citation type="submission" date="2016-12" db="EMBL/GenBank/DDBJ databases">
        <title>The draft genome sequence of Actinophytocola xinjiangensis.</title>
        <authorList>
            <person name="Wang W."/>
            <person name="Yuan L."/>
        </authorList>
    </citation>
    <scope>NUCLEOTIDE SEQUENCE [LARGE SCALE GENOMIC DNA]</scope>
    <source>
        <strain evidence="8 9">CGMCC 4.4663</strain>
    </source>
</reference>
<evidence type="ECO:0000256" key="7">
    <source>
        <dbReference type="SAM" id="Phobius"/>
    </source>
</evidence>
<evidence type="ECO:0000256" key="3">
    <source>
        <dbReference type="ARBA" id="ARBA00022475"/>
    </source>
</evidence>
<dbReference type="GO" id="GO:0005886">
    <property type="term" value="C:plasma membrane"/>
    <property type="evidence" value="ECO:0007669"/>
    <property type="project" value="UniProtKB-SubCell"/>
</dbReference>
<keyword evidence="6 7" id="KW-0472">Membrane</keyword>
<feature type="transmembrane region" description="Helical" evidence="7">
    <location>
        <begin position="92"/>
        <end position="111"/>
    </location>
</feature>
<evidence type="ECO:0000256" key="4">
    <source>
        <dbReference type="ARBA" id="ARBA00022692"/>
    </source>
</evidence>
<dbReference type="Gene3D" id="1.20.1250.20">
    <property type="entry name" value="MFS general substrate transporter like domains"/>
    <property type="match status" value="1"/>
</dbReference>
<dbReference type="Proteomes" id="UP000185696">
    <property type="component" value="Unassembled WGS sequence"/>
</dbReference>
<dbReference type="CDD" id="cd06173">
    <property type="entry name" value="MFS_MefA_like"/>
    <property type="match status" value="1"/>
</dbReference>
<evidence type="ECO:0000256" key="6">
    <source>
        <dbReference type="ARBA" id="ARBA00023136"/>
    </source>
</evidence>
<keyword evidence="4 7" id="KW-0812">Transmembrane</keyword>
<feature type="transmembrane region" description="Helical" evidence="7">
    <location>
        <begin position="369"/>
        <end position="389"/>
    </location>
</feature>
<dbReference type="InterPro" id="IPR010290">
    <property type="entry name" value="TM_effector"/>
</dbReference>
<keyword evidence="9" id="KW-1185">Reference proteome</keyword>
<proteinExistence type="predicted"/>
<feature type="transmembrane region" description="Helical" evidence="7">
    <location>
        <begin position="242"/>
        <end position="265"/>
    </location>
</feature>
<feature type="transmembrane region" description="Helical" evidence="7">
    <location>
        <begin position="344"/>
        <end position="363"/>
    </location>
</feature>
<feature type="transmembrane region" description="Helical" evidence="7">
    <location>
        <begin position="277"/>
        <end position="295"/>
    </location>
</feature>
<protein>
    <submittedName>
        <fullName evidence="8">MFS transporter</fullName>
    </submittedName>
</protein>
<feature type="transmembrane region" description="Helical" evidence="7">
    <location>
        <begin position="213"/>
        <end position="236"/>
    </location>
</feature>
<dbReference type="Pfam" id="PF05977">
    <property type="entry name" value="MFS_3"/>
    <property type="match status" value="1"/>
</dbReference>
<dbReference type="EMBL" id="MSIF01000045">
    <property type="protein sequence ID" value="OLF04406.1"/>
    <property type="molecule type" value="Genomic_DNA"/>
</dbReference>
<evidence type="ECO:0000313" key="9">
    <source>
        <dbReference type="Proteomes" id="UP000185696"/>
    </source>
</evidence>
<feature type="transmembrane region" description="Helical" evidence="7">
    <location>
        <begin position="152"/>
        <end position="177"/>
    </location>
</feature>
<dbReference type="AlphaFoldDB" id="A0A7Z0WCR3"/>
<dbReference type="RefSeq" id="WP_075138489.1">
    <property type="nucleotide sequence ID" value="NZ_MSIF01000045.1"/>
</dbReference>
<evidence type="ECO:0000256" key="1">
    <source>
        <dbReference type="ARBA" id="ARBA00004651"/>
    </source>
</evidence>
<keyword evidence="3" id="KW-1003">Cell membrane</keyword>